<evidence type="ECO:0000256" key="1">
    <source>
        <dbReference type="ARBA" id="ARBA00009313"/>
    </source>
</evidence>
<dbReference type="GO" id="GO:0003682">
    <property type="term" value="F:chromatin binding"/>
    <property type="evidence" value="ECO:0007669"/>
    <property type="project" value="InterPro"/>
</dbReference>
<dbReference type="Pfam" id="PF06047">
    <property type="entry name" value="Nkap_C"/>
    <property type="match status" value="1"/>
</dbReference>
<evidence type="ECO:0000313" key="4">
    <source>
        <dbReference type="EMBL" id="KAG6425340.1"/>
    </source>
</evidence>
<accession>A0A8X8Y2Z7</accession>
<feature type="compositionally biased region" description="Basic and acidic residues" evidence="2">
    <location>
        <begin position="59"/>
        <end position="68"/>
    </location>
</feature>
<evidence type="ECO:0000256" key="2">
    <source>
        <dbReference type="SAM" id="MobiDB-lite"/>
    </source>
</evidence>
<feature type="compositionally biased region" description="Acidic residues" evidence="2">
    <location>
        <begin position="70"/>
        <end position="79"/>
    </location>
</feature>
<feature type="compositionally biased region" description="Basic residues" evidence="2">
    <location>
        <begin position="84"/>
        <end position="99"/>
    </location>
</feature>
<keyword evidence="5" id="KW-1185">Reference proteome</keyword>
<dbReference type="EMBL" id="PNBA02000005">
    <property type="protein sequence ID" value="KAG6425340.1"/>
    <property type="molecule type" value="Genomic_DNA"/>
</dbReference>
<evidence type="ECO:0000259" key="3">
    <source>
        <dbReference type="Pfam" id="PF06047"/>
    </source>
</evidence>
<reference evidence="4" key="2">
    <citation type="submission" date="2020-08" db="EMBL/GenBank/DDBJ databases">
        <title>Plant Genome Project.</title>
        <authorList>
            <person name="Zhang R.-G."/>
        </authorList>
    </citation>
    <scope>NUCLEOTIDE SEQUENCE</scope>
    <source>
        <strain evidence="4">Huo1</strain>
        <tissue evidence="4">Leaf</tissue>
    </source>
</reference>
<comment type="caution">
    <text evidence="4">The sequence shown here is derived from an EMBL/GenBank/DDBJ whole genome shotgun (WGS) entry which is preliminary data.</text>
</comment>
<proteinExistence type="inferred from homology"/>
<dbReference type="PANTHER" id="PTHR13087">
    <property type="entry name" value="NF-KAPPA B ACTIVATING PROTEIN"/>
    <property type="match status" value="1"/>
</dbReference>
<dbReference type="InterPro" id="IPR040466">
    <property type="entry name" value="NKAP"/>
</dbReference>
<protein>
    <recommendedName>
        <fullName evidence="3">NF-kappa-B-activating protein C-terminal domain-containing protein</fullName>
    </recommendedName>
</protein>
<dbReference type="AlphaFoldDB" id="A0A8X8Y2Z7"/>
<evidence type="ECO:0000313" key="5">
    <source>
        <dbReference type="Proteomes" id="UP000298416"/>
    </source>
</evidence>
<organism evidence="4">
    <name type="scientific">Salvia splendens</name>
    <name type="common">Scarlet sage</name>
    <dbReference type="NCBI Taxonomy" id="180675"/>
    <lineage>
        <taxon>Eukaryota</taxon>
        <taxon>Viridiplantae</taxon>
        <taxon>Streptophyta</taxon>
        <taxon>Embryophyta</taxon>
        <taxon>Tracheophyta</taxon>
        <taxon>Spermatophyta</taxon>
        <taxon>Magnoliopsida</taxon>
        <taxon>eudicotyledons</taxon>
        <taxon>Gunneridae</taxon>
        <taxon>Pentapetalae</taxon>
        <taxon>asterids</taxon>
        <taxon>lamiids</taxon>
        <taxon>Lamiales</taxon>
        <taxon>Lamiaceae</taxon>
        <taxon>Nepetoideae</taxon>
        <taxon>Mentheae</taxon>
        <taxon>Salviinae</taxon>
        <taxon>Salvia</taxon>
        <taxon>Salvia subgen. Calosphace</taxon>
        <taxon>core Calosphace</taxon>
    </lineage>
</organism>
<feature type="domain" description="NF-kappa-B-activating protein C-terminal" evidence="3">
    <location>
        <begin position="151"/>
        <end position="191"/>
    </location>
</feature>
<dbReference type="PANTHER" id="PTHR13087:SF0">
    <property type="entry name" value="NFKB ACTIVATING PROTEIN LIKE"/>
    <property type="match status" value="1"/>
</dbReference>
<gene>
    <name evidence="4" type="ORF">SASPL_115770</name>
</gene>
<feature type="region of interest" description="Disordered" evidence="2">
    <location>
        <begin position="59"/>
        <end position="104"/>
    </location>
</feature>
<name>A0A8X8Y2Z7_SALSN</name>
<sequence length="255" mass="29283">MVLHLNPMILGRGRVGNLSPGDHHRYLRVEASPHPNPMILGRGRVGNVYLGRDRLGYPRVEEEGKTSESESGDEDSDMSDDVKLKKRSRRSSSKGSKKKKETDIEISHSKILKFKEMESRKKQNLEDEVGRGRKGTLGLVKVMLLHSMFSKGEVGLCADEISKFETLGYVMSGGRHQRMNAIRIRKENQACCIPMNKPTNIWLKFGLPAYRDSTMNMLETMAGEYEDYRDRWRLTAELGAENKRWRRFIYKEDSS</sequence>
<dbReference type="GO" id="GO:0005634">
    <property type="term" value="C:nucleus"/>
    <property type="evidence" value="ECO:0007669"/>
    <property type="project" value="TreeGrafter"/>
</dbReference>
<comment type="similarity">
    <text evidence="1">Belongs to the NKAP family.</text>
</comment>
<dbReference type="InterPro" id="IPR009269">
    <property type="entry name" value="NKAP_C"/>
</dbReference>
<reference evidence="4" key="1">
    <citation type="submission" date="2018-01" db="EMBL/GenBank/DDBJ databases">
        <authorList>
            <person name="Mao J.F."/>
        </authorList>
    </citation>
    <scope>NUCLEOTIDE SEQUENCE</scope>
    <source>
        <strain evidence="4">Huo1</strain>
        <tissue evidence="4">Leaf</tissue>
    </source>
</reference>
<dbReference type="Proteomes" id="UP000298416">
    <property type="component" value="Unassembled WGS sequence"/>
</dbReference>
<dbReference type="GO" id="GO:0010468">
    <property type="term" value="P:regulation of gene expression"/>
    <property type="evidence" value="ECO:0007669"/>
    <property type="project" value="TreeGrafter"/>
</dbReference>